<dbReference type="AlphaFoldDB" id="A0AAE0XPX2"/>
<gene>
    <name evidence="1" type="ORF">RRG08_042534</name>
</gene>
<keyword evidence="2" id="KW-1185">Reference proteome</keyword>
<protein>
    <submittedName>
        <fullName evidence="1">Uncharacterized protein</fullName>
    </submittedName>
</protein>
<evidence type="ECO:0000313" key="2">
    <source>
        <dbReference type="Proteomes" id="UP001283361"/>
    </source>
</evidence>
<evidence type="ECO:0000313" key="1">
    <source>
        <dbReference type="EMBL" id="KAK3702541.1"/>
    </source>
</evidence>
<accession>A0AAE0XPX2</accession>
<reference evidence="1" key="1">
    <citation type="journal article" date="2023" name="G3 (Bethesda)">
        <title>A reference genome for the long-term kleptoplast-retaining sea slug Elysia crispata morphotype clarki.</title>
        <authorList>
            <person name="Eastman K.E."/>
            <person name="Pendleton A.L."/>
            <person name="Shaikh M.A."/>
            <person name="Suttiyut T."/>
            <person name="Ogas R."/>
            <person name="Tomko P."/>
            <person name="Gavelis G."/>
            <person name="Widhalm J.R."/>
            <person name="Wisecaver J.H."/>
        </authorList>
    </citation>
    <scope>NUCLEOTIDE SEQUENCE</scope>
    <source>
        <strain evidence="1">ECLA1</strain>
    </source>
</reference>
<organism evidence="1 2">
    <name type="scientific">Elysia crispata</name>
    <name type="common">lettuce slug</name>
    <dbReference type="NCBI Taxonomy" id="231223"/>
    <lineage>
        <taxon>Eukaryota</taxon>
        <taxon>Metazoa</taxon>
        <taxon>Spiralia</taxon>
        <taxon>Lophotrochozoa</taxon>
        <taxon>Mollusca</taxon>
        <taxon>Gastropoda</taxon>
        <taxon>Heterobranchia</taxon>
        <taxon>Euthyneura</taxon>
        <taxon>Panpulmonata</taxon>
        <taxon>Sacoglossa</taxon>
        <taxon>Placobranchoidea</taxon>
        <taxon>Plakobranchidae</taxon>
        <taxon>Elysia</taxon>
    </lineage>
</organism>
<dbReference type="Proteomes" id="UP001283361">
    <property type="component" value="Unassembled WGS sequence"/>
</dbReference>
<sequence>MYFRRDVIIIMLKRFLENEDRNIRVKSALHALVIGDLAVGDSVALNCYRFQSHRGLSGCFSTSNDKKENHSPPIPLWPNNAAEAASPLKFINSS</sequence>
<proteinExistence type="predicted"/>
<comment type="caution">
    <text evidence="1">The sequence shown here is derived from an EMBL/GenBank/DDBJ whole genome shotgun (WGS) entry which is preliminary data.</text>
</comment>
<name>A0AAE0XPX2_9GAST</name>
<dbReference type="EMBL" id="JAWDGP010007852">
    <property type="protein sequence ID" value="KAK3702541.1"/>
    <property type="molecule type" value="Genomic_DNA"/>
</dbReference>